<reference evidence="4 6" key="3">
    <citation type="submission" date="2016-10" db="EMBL/GenBank/DDBJ databases">
        <authorList>
            <person name="Varghese N."/>
            <person name="Submissions S."/>
        </authorList>
    </citation>
    <scope>NUCLEOTIDE SEQUENCE [LARGE SCALE GENOMIC DNA]</scope>
    <source>
        <strain evidence="4 6">Gm-149</strain>
    </source>
</reference>
<dbReference type="OrthoDB" id="1449998at2"/>
<name>A0A1B9DS75_9FLAO</name>
<feature type="transmembrane region" description="Helical" evidence="1">
    <location>
        <begin position="74"/>
        <end position="94"/>
    </location>
</feature>
<evidence type="ECO:0000313" key="6">
    <source>
        <dbReference type="Proteomes" id="UP000182367"/>
    </source>
</evidence>
<feature type="transmembrane region" description="Helical" evidence="1">
    <location>
        <begin position="41"/>
        <end position="62"/>
    </location>
</feature>
<dbReference type="AlphaFoldDB" id="A0A1B9DS75"/>
<dbReference type="EMBL" id="FNEO01000001">
    <property type="protein sequence ID" value="SDI84633.1"/>
    <property type="molecule type" value="Genomic_DNA"/>
</dbReference>
<keyword evidence="1" id="KW-1133">Transmembrane helix</keyword>
<comment type="caution">
    <text evidence="3">The sequence shown here is derived from an EMBL/GenBank/DDBJ whole genome shotgun (WGS) entry which is preliminary data.</text>
</comment>
<keyword evidence="6" id="KW-1185">Reference proteome</keyword>
<keyword evidence="1" id="KW-0472">Membrane</keyword>
<evidence type="ECO:0000313" key="5">
    <source>
        <dbReference type="Proteomes" id="UP000093226"/>
    </source>
</evidence>
<feature type="transmembrane region" description="Helical" evidence="1">
    <location>
        <begin position="12"/>
        <end position="29"/>
    </location>
</feature>
<dbReference type="EMBL" id="LVEO01000013">
    <property type="protein sequence ID" value="OCB72525.1"/>
    <property type="molecule type" value="Genomic_DNA"/>
</dbReference>
<reference evidence="2 7" key="4">
    <citation type="submission" date="2019-07" db="EMBL/GenBank/DDBJ databases">
        <title>Whole genome shotgun sequence of Flavobacterium glycines NBRC 105008.</title>
        <authorList>
            <person name="Hosoyama A."/>
            <person name="Uohara A."/>
            <person name="Ohji S."/>
            <person name="Ichikawa N."/>
        </authorList>
    </citation>
    <scope>NUCLEOTIDE SEQUENCE [LARGE SCALE GENOMIC DNA]</scope>
    <source>
        <strain evidence="2 7">NBRC 105008</strain>
    </source>
</reference>
<evidence type="ECO:0000313" key="7">
    <source>
        <dbReference type="Proteomes" id="UP000321579"/>
    </source>
</evidence>
<gene>
    <name evidence="3" type="ORF">FBGL_07750</name>
    <name evidence="2" type="ORF">FGL01_07580</name>
    <name evidence="4" type="ORF">SAMN05192550_0961</name>
</gene>
<dbReference type="Proteomes" id="UP000093226">
    <property type="component" value="Unassembled WGS sequence"/>
</dbReference>
<organism evidence="3 5">
    <name type="scientific">Flavobacterium glycines</name>
    <dbReference type="NCBI Taxonomy" id="551990"/>
    <lineage>
        <taxon>Bacteria</taxon>
        <taxon>Pseudomonadati</taxon>
        <taxon>Bacteroidota</taxon>
        <taxon>Flavobacteriia</taxon>
        <taxon>Flavobacteriales</taxon>
        <taxon>Flavobacteriaceae</taxon>
        <taxon>Flavobacterium</taxon>
    </lineage>
</organism>
<sequence>MNIENKYQNIPILLVFALFYNVITLFFVNNINQDKSSSLGYLFIFPIFWIIAGISIAIYIRTDKIKITNYLEKIVLGFSTPLPFFIFHIIWHSISPTSHINSSSEYEKNGLKYKRIEYTYSNLKLERKEYYINNGYDWVKDSIWEFYSKDGAIIKKENYMKNKYRK</sequence>
<accession>A0A1B9DS75</accession>
<dbReference type="RefSeq" id="WP_066327254.1">
    <property type="nucleotide sequence ID" value="NZ_BJVF01000001.1"/>
</dbReference>
<evidence type="ECO:0000313" key="4">
    <source>
        <dbReference type="EMBL" id="SDI84633.1"/>
    </source>
</evidence>
<evidence type="ECO:0000313" key="2">
    <source>
        <dbReference type="EMBL" id="GEL10019.1"/>
    </source>
</evidence>
<keyword evidence="1" id="KW-0812">Transmembrane</keyword>
<evidence type="ECO:0000313" key="3">
    <source>
        <dbReference type="EMBL" id="OCB72525.1"/>
    </source>
</evidence>
<reference evidence="5" key="1">
    <citation type="submission" date="2016-03" db="EMBL/GenBank/DDBJ databases">
        <title>Draft genome sequence of Paenibacillus glacialis DSM 22343.</title>
        <authorList>
            <person name="Shin S.-K."/>
            <person name="Yi H."/>
        </authorList>
    </citation>
    <scope>NUCLEOTIDE SEQUENCE [LARGE SCALE GENOMIC DNA]</scope>
    <source>
        <strain evidence="5">NBRC 105008</strain>
    </source>
</reference>
<dbReference type="Proteomes" id="UP000321579">
    <property type="component" value="Unassembled WGS sequence"/>
</dbReference>
<proteinExistence type="predicted"/>
<dbReference type="EMBL" id="BJVF01000001">
    <property type="protein sequence ID" value="GEL10019.1"/>
    <property type="molecule type" value="Genomic_DNA"/>
</dbReference>
<reference evidence="3" key="2">
    <citation type="submission" date="2016-03" db="EMBL/GenBank/DDBJ databases">
        <authorList>
            <person name="Ploux O."/>
        </authorList>
    </citation>
    <scope>NUCLEOTIDE SEQUENCE</scope>
    <source>
        <strain evidence="3">NBRC 105008</strain>
    </source>
</reference>
<evidence type="ECO:0000256" key="1">
    <source>
        <dbReference type="SAM" id="Phobius"/>
    </source>
</evidence>
<protein>
    <submittedName>
        <fullName evidence="3">Uncharacterized protein</fullName>
    </submittedName>
</protein>
<dbReference type="Proteomes" id="UP000182367">
    <property type="component" value="Unassembled WGS sequence"/>
</dbReference>